<dbReference type="Gene3D" id="2.40.50.100">
    <property type="match status" value="1"/>
</dbReference>
<proteinExistence type="predicted"/>
<dbReference type="OrthoDB" id="9811735at2"/>
<dbReference type="AlphaFoldDB" id="A0A1V4IU91"/>
<comment type="pathway">
    <text evidence="3">Lipid metabolism; fatty acid biosynthesis.</text>
</comment>
<dbReference type="Proteomes" id="UP000190080">
    <property type="component" value="Unassembled WGS sequence"/>
</dbReference>
<keyword evidence="3" id="KW-0443">Lipid metabolism</keyword>
<dbReference type="PROSITE" id="PS50968">
    <property type="entry name" value="BIOTINYL_LIPOYL"/>
    <property type="match status" value="1"/>
</dbReference>
<dbReference type="Pfam" id="PF00364">
    <property type="entry name" value="Biotin_lipoyl"/>
    <property type="match status" value="1"/>
</dbReference>
<dbReference type="UniPathway" id="UPA00094"/>
<dbReference type="CDD" id="cd06850">
    <property type="entry name" value="biotinyl_domain"/>
    <property type="match status" value="1"/>
</dbReference>
<dbReference type="InterPro" id="IPR001249">
    <property type="entry name" value="AcCoA_biotinCC"/>
</dbReference>
<dbReference type="InterPro" id="IPR011053">
    <property type="entry name" value="Single_hybrid_motif"/>
</dbReference>
<keyword evidence="3" id="KW-0444">Lipid biosynthesis</keyword>
<dbReference type="NCBIfam" id="TIGR00531">
    <property type="entry name" value="BCCP"/>
    <property type="match status" value="1"/>
</dbReference>
<dbReference type="STRING" id="1450648.CLORY_11190"/>
<dbReference type="InterPro" id="IPR000089">
    <property type="entry name" value="Biotin_lipoyl"/>
</dbReference>
<dbReference type="SUPFAM" id="SSF51230">
    <property type="entry name" value="Single hybrid motif"/>
    <property type="match status" value="1"/>
</dbReference>
<dbReference type="PANTHER" id="PTHR45266">
    <property type="entry name" value="OXALOACETATE DECARBOXYLASE ALPHA CHAIN"/>
    <property type="match status" value="1"/>
</dbReference>
<sequence>MNLDVVEQLIKMMEKSALSSMEVQWEGMKVKLEKSGVTSSEAFNEVKQEKIEKKVSNVDNKIEEGIAEKKFEEAEDISYIKSPMVGTFYSSPSPDKETFVEVGQRIEKGKVICIIEAMKLMNEIEAEEDGTIIDILVHDGDMVEYGQPMFKIRK</sequence>
<protein>
    <recommendedName>
        <fullName evidence="1 3">Biotin carboxyl carrier protein of acetyl-CoA carboxylase</fullName>
    </recommendedName>
</protein>
<dbReference type="RefSeq" id="WP_079422541.1">
    <property type="nucleotide sequence ID" value="NZ_MZGV01000008.1"/>
</dbReference>
<keyword evidence="3" id="KW-0276">Fatty acid metabolism</keyword>
<dbReference type="EMBL" id="MZGV01000008">
    <property type="protein sequence ID" value="OPJ63611.1"/>
    <property type="molecule type" value="Genomic_DNA"/>
</dbReference>
<feature type="domain" description="Lipoyl-binding" evidence="4">
    <location>
        <begin position="77"/>
        <end position="153"/>
    </location>
</feature>
<dbReference type="InterPro" id="IPR050709">
    <property type="entry name" value="Biotin_Carboxyl_Carrier/Decarb"/>
</dbReference>
<dbReference type="PANTHER" id="PTHR45266:SF3">
    <property type="entry name" value="OXALOACETATE DECARBOXYLASE ALPHA CHAIN"/>
    <property type="match status" value="1"/>
</dbReference>
<dbReference type="GO" id="GO:0009317">
    <property type="term" value="C:acetyl-CoA carboxylase complex"/>
    <property type="evidence" value="ECO:0007669"/>
    <property type="project" value="InterPro"/>
</dbReference>
<keyword evidence="6" id="KW-1185">Reference proteome</keyword>
<comment type="caution">
    <text evidence="5">The sequence shown here is derived from an EMBL/GenBank/DDBJ whole genome shotgun (WGS) entry which is preliminary data.</text>
</comment>
<dbReference type="FunFam" id="2.40.50.100:FF:000003">
    <property type="entry name" value="Acetyl-CoA carboxylase biotin carboxyl carrier protein"/>
    <property type="match status" value="1"/>
</dbReference>
<dbReference type="GO" id="GO:0006633">
    <property type="term" value="P:fatty acid biosynthetic process"/>
    <property type="evidence" value="ECO:0007669"/>
    <property type="project" value="UniProtKB-UniPathway"/>
</dbReference>
<reference evidence="5 6" key="1">
    <citation type="submission" date="2017-03" db="EMBL/GenBank/DDBJ databases">
        <title>Genome sequence of Clostridium oryzae DSM 28571.</title>
        <authorList>
            <person name="Poehlein A."/>
            <person name="Daniel R."/>
        </authorList>
    </citation>
    <scope>NUCLEOTIDE SEQUENCE [LARGE SCALE GENOMIC DNA]</scope>
    <source>
        <strain evidence="5 6">DSM 28571</strain>
    </source>
</reference>
<evidence type="ECO:0000256" key="3">
    <source>
        <dbReference type="RuleBase" id="RU364072"/>
    </source>
</evidence>
<accession>A0A1V4IU91</accession>
<keyword evidence="3" id="KW-0275">Fatty acid biosynthesis</keyword>
<name>A0A1V4IU91_9CLOT</name>
<keyword evidence="2 3" id="KW-0092">Biotin</keyword>
<organism evidence="5 6">
    <name type="scientific">Clostridium oryzae</name>
    <dbReference type="NCBI Taxonomy" id="1450648"/>
    <lineage>
        <taxon>Bacteria</taxon>
        <taxon>Bacillati</taxon>
        <taxon>Bacillota</taxon>
        <taxon>Clostridia</taxon>
        <taxon>Eubacteriales</taxon>
        <taxon>Clostridiaceae</taxon>
        <taxon>Clostridium</taxon>
    </lineage>
</organism>
<evidence type="ECO:0000256" key="1">
    <source>
        <dbReference type="ARBA" id="ARBA00017562"/>
    </source>
</evidence>
<evidence type="ECO:0000259" key="4">
    <source>
        <dbReference type="PROSITE" id="PS50968"/>
    </source>
</evidence>
<evidence type="ECO:0000256" key="2">
    <source>
        <dbReference type="ARBA" id="ARBA00023267"/>
    </source>
</evidence>
<evidence type="ECO:0000313" key="5">
    <source>
        <dbReference type="EMBL" id="OPJ63611.1"/>
    </source>
</evidence>
<dbReference type="PRINTS" id="PR01071">
    <property type="entry name" value="ACOABIOTINCC"/>
</dbReference>
<evidence type="ECO:0000313" key="6">
    <source>
        <dbReference type="Proteomes" id="UP000190080"/>
    </source>
</evidence>
<comment type="function">
    <text evidence="3">This protein is a component of the acetyl coenzyme A carboxylase complex; first, biotin carboxylase catalyzes the carboxylation of the carrier protein and then the transcarboxylase transfers the carboxyl group to form malonyl-CoA.</text>
</comment>
<dbReference type="GO" id="GO:0003989">
    <property type="term" value="F:acetyl-CoA carboxylase activity"/>
    <property type="evidence" value="ECO:0007669"/>
    <property type="project" value="InterPro"/>
</dbReference>
<gene>
    <name evidence="5" type="primary">accB</name>
    <name evidence="5" type="ORF">CLORY_11190</name>
</gene>